<evidence type="ECO:0000256" key="2">
    <source>
        <dbReference type="ARBA" id="ARBA00022801"/>
    </source>
</evidence>
<dbReference type="PIRSF" id="PIRSF005962">
    <property type="entry name" value="Pept_M20D_amidohydro"/>
    <property type="match status" value="1"/>
</dbReference>
<evidence type="ECO:0000313" key="6">
    <source>
        <dbReference type="Proteomes" id="UP000572984"/>
    </source>
</evidence>
<dbReference type="PANTHER" id="PTHR11014:SF63">
    <property type="entry name" value="METALLOPEPTIDASE, PUTATIVE (AFU_ORTHOLOGUE AFUA_6G09600)-RELATED"/>
    <property type="match status" value="1"/>
</dbReference>
<feature type="binding site" evidence="3">
    <location>
        <position position="143"/>
    </location>
    <ligand>
        <name>Mn(2+)</name>
        <dbReference type="ChEBI" id="CHEBI:29035"/>
        <label>2</label>
    </ligand>
</feature>
<reference evidence="5 6" key="1">
    <citation type="submission" date="2020-07" db="EMBL/GenBank/DDBJ databases">
        <title>Draft genome and description of Microvirga mediterraneensis Marseille-Q2068 sp. nov.</title>
        <authorList>
            <person name="Boxberger M."/>
        </authorList>
    </citation>
    <scope>NUCLEOTIDE SEQUENCE [LARGE SCALE GENOMIC DNA]</scope>
    <source>
        <strain evidence="5 6">Marseille-Q2068</strain>
    </source>
</reference>
<keyword evidence="3" id="KW-0464">Manganese</keyword>
<dbReference type="PANTHER" id="PTHR11014">
    <property type="entry name" value="PEPTIDASE M20 FAMILY MEMBER"/>
    <property type="match status" value="1"/>
</dbReference>
<name>A0A838BK39_9HYPH</name>
<dbReference type="GO" id="GO:0046872">
    <property type="term" value="F:metal ion binding"/>
    <property type="evidence" value="ECO:0007669"/>
    <property type="project" value="UniProtKB-KW"/>
</dbReference>
<feature type="domain" description="Peptidase M20 dimerisation" evidence="4">
    <location>
        <begin position="194"/>
        <end position="281"/>
    </location>
</feature>
<evidence type="ECO:0000259" key="4">
    <source>
        <dbReference type="Pfam" id="PF07687"/>
    </source>
</evidence>
<dbReference type="CDD" id="cd05666">
    <property type="entry name" value="M20_Acy1-like"/>
    <property type="match status" value="1"/>
</dbReference>
<dbReference type="Pfam" id="PF07687">
    <property type="entry name" value="M20_dimer"/>
    <property type="match status" value="1"/>
</dbReference>
<dbReference type="Proteomes" id="UP000572984">
    <property type="component" value="Unassembled WGS sequence"/>
</dbReference>
<feature type="binding site" evidence="3">
    <location>
        <position position="108"/>
    </location>
    <ligand>
        <name>Mn(2+)</name>
        <dbReference type="ChEBI" id="CHEBI:29035"/>
        <label>2</label>
    </ligand>
</feature>
<dbReference type="InterPro" id="IPR017439">
    <property type="entry name" value="Amidohydrolase"/>
</dbReference>
<dbReference type="NCBIfam" id="TIGR01891">
    <property type="entry name" value="amidohydrolases"/>
    <property type="match status" value="1"/>
</dbReference>
<dbReference type="InterPro" id="IPR011650">
    <property type="entry name" value="Peptidase_M20_dimer"/>
</dbReference>
<dbReference type="InterPro" id="IPR036264">
    <property type="entry name" value="Bact_exopeptidase_dim_dom"/>
</dbReference>
<dbReference type="Gene3D" id="3.40.630.10">
    <property type="entry name" value="Zn peptidases"/>
    <property type="match status" value="1"/>
</dbReference>
<keyword evidence="3" id="KW-0479">Metal-binding</keyword>
<feature type="binding site" evidence="3">
    <location>
        <position position="171"/>
    </location>
    <ligand>
        <name>Mn(2+)</name>
        <dbReference type="ChEBI" id="CHEBI:29035"/>
        <label>2</label>
    </ligand>
</feature>
<dbReference type="SUPFAM" id="SSF53187">
    <property type="entry name" value="Zn-dependent exopeptidases"/>
    <property type="match status" value="1"/>
</dbReference>
<evidence type="ECO:0000256" key="3">
    <source>
        <dbReference type="PIRSR" id="PIRSR005962-1"/>
    </source>
</evidence>
<comment type="cofactor">
    <cofactor evidence="3">
        <name>Mn(2+)</name>
        <dbReference type="ChEBI" id="CHEBI:29035"/>
    </cofactor>
    <text evidence="3">The Mn(2+) ion enhances activity.</text>
</comment>
<comment type="similarity">
    <text evidence="1">Belongs to the peptidase M20 family.</text>
</comment>
<gene>
    <name evidence="5" type="ORF">H0S73_07610</name>
</gene>
<dbReference type="GO" id="GO:0016787">
    <property type="term" value="F:hydrolase activity"/>
    <property type="evidence" value="ECO:0007669"/>
    <property type="project" value="UniProtKB-KW"/>
</dbReference>
<protein>
    <submittedName>
        <fullName evidence="5">Amidohydrolase</fullName>
    </submittedName>
</protein>
<comment type="caution">
    <text evidence="5">The sequence shown here is derived from an EMBL/GenBank/DDBJ whole genome shotgun (WGS) entry which is preliminary data.</text>
</comment>
<dbReference type="AlphaFoldDB" id="A0A838BK39"/>
<dbReference type="InterPro" id="IPR002933">
    <property type="entry name" value="Peptidase_M20"/>
</dbReference>
<dbReference type="EMBL" id="JACDXJ010000001">
    <property type="protein sequence ID" value="MBA1155994.1"/>
    <property type="molecule type" value="Genomic_DNA"/>
</dbReference>
<proteinExistence type="inferred from homology"/>
<dbReference type="SUPFAM" id="SSF55031">
    <property type="entry name" value="Bacterial exopeptidase dimerisation domain"/>
    <property type="match status" value="1"/>
</dbReference>
<sequence>MMLNDNVFARVSDFDAMEAELTGIRHHLHAHPELSFEEAETARFVADKLEAWGYEVTRNVGGHGVVARLSAGDGRKGIAIRADMDALPIVEESGLAYASQSLGKMHACGHDGHTTVLLGAAEYLARTRRFNGTVTLIFQPAEEAGKFSGAQAMIADGLFERFPFDAIFGLHNHPGAPEGDILLRSGPMMASSDTVNITIKGLGGHASRPHLTVDPVVIACNLVVSLQTIVSRNVDPTQTAVVTVGTIHAGSAVNVIPEYAKLALSVRSFDPKIRNLLQERIVKLTQSVVDGYGATVEIEYERGYPVVVNSEAETAFARTVAEELIGADRVSTCHLIPGSEDFAYFLEHKPGSFLRLGNGTNSAILHSSKYDFADGSLITGAALWARLVERYLTE</sequence>
<evidence type="ECO:0000313" key="5">
    <source>
        <dbReference type="EMBL" id="MBA1155994.1"/>
    </source>
</evidence>
<dbReference type="FunFam" id="3.30.70.360:FF:000014">
    <property type="entry name" value="N-acyl-L-amino acid amidohydrolase"/>
    <property type="match status" value="1"/>
</dbReference>
<feature type="binding site" evidence="3">
    <location>
        <position position="110"/>
    </location>
    <ligand>
        <name>Mn(2+)</name>
        <dbReference type="ChEBI" id="CHEBI:29035"/>
        <label>2</label>
    </ligand>
</feature>
<feature type="binding site" evidence="3">
    <location>
        <position position="366"/>
    </location>
    <ligand>
        <name>Mn(2+)</name>
        <dbReference type="ChEBI" id="CHEBI:29035"/>
        <label>2</label>
    </ligand>
</feature>
<keyword evidence="6" id="KW-1185">Reference proteome</keyword>
<evidence type="ECO:0000256" key="1">
    <source>
        <dbReference type="ARBA" id="ARBA00006153"/>
    </source>
</evidence>
<accession>A0A838BK39</accession>
<dbReference type="Pfam" id="PF01546">
    <property type="entry name" value="Peptidase_M20"/>
    <property type="match status" value="1"/>
</dbReference>
<keyword evidence="2 5" id="KW-0378">Hydrolase</keyword>
<dbReference type="Gene3D" id="3.30.70.360">
    <property type="match status" value="1"/>
</dbReference>
<organism evidence="5 6">
    <name type="scientific">Microvirga mediterraneensis</name>
    <dbReference type="NCBI Taxonomy" id="2754695"/>
    <lineage>
        <taxon>Bacteria</taxon>
        <taxon>Pseudomonadati</taxon>
        <taxon>Pseudomonadota</taxon>
        <taxon>Alphaproteobacteria</taxon>
        <taxon>Hyphomicrobiales</taxon>
        <taxon>Methylobacteriaceae</taxon>
        <taxon>Microvirga</taxon>
    </lineage>
</organism>